<proteinExistence type="predicted"/>
<accession>A0A654T8X3</accession>
<reference evidence="2 3" key="1">
    <citation type="submission" date="2015-03" db="EMBL/GenBank/DDBJ databases">
        <authorList>
            <consortium name="Pathogen Informatics"/>
        </authorList>
    </citation>
    <scope>NUCLEOTIDE SEQUENCE [LARGE SCALE GENOMIC DNA]</scope>
    <source>
        <strain evidence="2 3">G09901357</strain>
    </source>
</reference>
<dbReference type="Proteomes" id="UP000048289">
    <property type="component" value="Unassembled WGS sequence"/>
</dbReference>
<organism evidence="2 3">
    <name type="scientific">Mycobacterium tuberculosis</name>
    <dbReference type="NCBI Taxonomy" id="1773"/>
    <lineage>
        <taxon>Bacteria</taxon>
        <taxon>Bacillati</taxon>
        <taxon>Actinomycetota</taxon>
        <taxon>Actinomycetes</taxon>
        <taxon>Mycobacteriales</taxon>
        <taxon>Mycobacteriaceae</taxon>
        <taxon>Mycobacterium</taxon>
        <taxon>Mycobacterium tuberculosis complex</taxon>
    </lineage>
</organism>
<name>A0A654T8X3_MYCTX</name>
<gene>
    <name evidence="2" type="ORF">ERS007681_01909</name>
</gene>
<evidence type="ECO:0000256" key="1">
    <source>
        <dbReference type="SAM" id="MobiDB-lite"/>
    </source>
</evidence>
<evidence type="ECO:0000313" key="3">
    <source>
        <dbReference type="Proteomes" id="UP000048289"/>
    </source>
</evidence>
<dbReference type="AlphaFoldDB" id="A0A654T8X3"/>
<evidence type="ECO:0000313" key="2">
    <source>
        <dbReference type="EMBL" id="CFE39529.1"/>
    </source>
</evidence>
<protein>
    <submittedName>
        <fullName evidence="2">Uncharacterized protein</fullName>
    </submittedName>
</protein>
<feature type="region of interest" description="Disordered" evidence="1">
    <location>
        <begin position="1"/>
        <end position="20"/>
    </location>
</feature>
<sequence length="61" mass="6152">MPSKQAVHSSDVGCSDAATMPRSEMYPSVSAPMACRTASSISSSFSTALAINSAGEGKSIP</sequence>
<dbReference type="EMBL" id="CFOE01000218">
    <property type="protein sequence ID" value="CFE39529.1"/>
    <property type="molecule type" value="Genomic_DNA"/>
</dbReference>